<name>A0ABU8QI62_9RHOB</name>
<reference evidence="2 3" key="1">
    <citation type="submission" date="2024-03" db="EMBL/GenBank/DDBJ databases">
        <title>Cognatishimia coralii sp. nov., a marine bacterium isolated from coral surrounding seawater.</title>
        <authorList>
            <person name="Liu X."/>
            <person name="Liu S."/>
            <person name="Sun H."/>
            <person name="Zhang Y."/>
        </authorList>
    </citation>
    <scope>NUCLEOTIDE SEQUENCE [LARGE SCALE GENOMIC DNA]</scope>
    <source>
        <strain evidence="2 3">D5M38</strain>
    </source>
</reference>
<evidence type="ECO:0008006" key="4">
    <source>
        <dbReference type="Google" id="ProtNLM"/>
    </source>
</evidence>
<keyword evidence="1" id="KW-0732">Signal</keyword>
<dbReference type="Proteomes" id="UP001368270">
    <property type="component" value="Unassembled WGS sequence"/>
</dbReference>
<evidence type="ECO:0000313" key="3">
    <source>
        <dbReference type="Proteomes" id="UP001368270"/>
    </source>
</evidence>
<sequence>MLKFRVFFIFFLAFPNLTLANDSKPKAPDLIECLKVIEPLESRYRGWMQQSCVGTAGDICVGDLSGDCLSELSSSMRTFYGQLFPKLPASIEPDTFGKRSYEKALRRIASSFRDVSQCTELKGRELQICEYLELAGATVDLIYRARQAEVSLP</sequence>
<protein>
    <recommendedName>
        <fullName evidence="4">Lysozyme inhibitor LprI N-terminal domain-containing protein</fullName>
    </recommendedName>
</protein>
<organism evidence="2 3">
    <name type="scientific">Cognatishimia coralii</name>
    <dbReference type="NCBI Taxonomy" id="3083254"/>
    <lineage>
        <taxon>Bacteria</taxon>
        <taxon>Pseudomonadati</taxon>
        <taxon>Pseudomonadota</taxon>
        <taxon>Alphaproteobacteria</taxon>
        <taxon>Rhodobacterales</taxon>
        <taxon>Paracoccaceae</taxon>
        <taxon>Cognatishimia</taxon>
    </lineage>
</organism>
<dbReference type="EMBL" id="JBBGAZ010000006">
    <property type="protein sequence ID" value="MEJ5219109.1"/>
    <property type="molecule type" value="Genomic_DNA"/>
</dbReference>
<feature type="chain" id="PRO_5046867227" description="Lysozyme inhibitor LprI N-terminal domain-containing protein" evidence="1">
    <location>
        <begin position="21"/>
        <end position="153"/>
    </location>
</feature>
<evidence type="ECO:0000313" key="2">
    <source>
        <dbReference type="EMBL" id="MEJ5219109.1"/>
    </source>
</evidence>
<dbReference type="RefSeq" id="WP_339403930.1">
    <property type="nucleotide sequence ID" value="NZ_JBBGAZ010000006.1"/>
</dbReference>
<evidence type="ECO:0000256" key="1">
    <source>
        <dbReference type="SAM" id="SignalP"/>
    </source>
</evidence>
<accession>A0ABU8QI62</accession>
<comment type="caution">
    <text evidence="2">The sequence shown here is derived from an EMBL/GenBank/DDBJ whole genome shotgun (WGS) entry which is preliminary data.</text>
</comment>
<proteinExistence type="predicted"/>
<gene>
    <name evidence="2" type="ORF">WG622_12710</name>
</gene>
<feature type="signal peptide" evidence="1">
    <location>
        <begin position="1"/>
        <end position="20"/>
    </location>
</feature>
<keyword evidence="3" id="KW-1185">Reference proteome</keyword>